<feature type="transmembrane region" description="Helical" evidence="9">
    <location>
        <begin position="307"/>
        <end position="330"/>
    </location>
</feature>
<dbReference type="GO" id="GO:0004983">
    <property type="term" value="F:neuropeptide Y receptor activity"/>
    <property type="evidence" value="ECO:0007669"/>
    <property type="project" value="InterPro"/>
</dbReference>
<keyword evidence="4 9" id="KW-1133">Transmembrane helix</keyword>
<keyword evidence="6 9" id="KW-0472">Membrane</keyword>
<evidence type="ECO:0000256" key="4">
    <source>
        <dbReference type="ARBA" id="ARBA00022989"/>
    </source>
</evidence>
<feature type="transmembrane region" description="Helical" evidence="9">
    <location>
        <begin position="77"/>
        <end position="101"/>
    </location>
</feature>
<evidence type="ECO:0000256" key="6">
    <source>
        <dbReference type="ARBA" id="ARBA00023136"/>
    </source>
</evidence>
<dbReference type="STRING" id="6573.A0A210Q9D6"/>
<comment type="caution">
    <text evidence="11">The sequence shown here is derived from an EMBL/GenBank/DDBJ whole genome shotgun (WGS) entry which is preliminary data.</text>
</comment>
<keyword evidence="12" id="KW-1185">Reference proteome</keyword>
<dbReference type="InterPro" id="IPR000276">
    <property type="entry name" value="GPCR_Rhodpsn"/>
</dbReference>
<keyword evidence="8" id="KW-0807">Transducer</keyword>
<protein>
    <submittedName>
        <fullName evidence="11">Neuropeptide Y receptor type 2</fullName>
    </submittedName>
</protein>
<keyword evidence="3 9" id="KW-0812">Transmembrane</keyword>
<evidence type="ECO:0000313" key="11">
    <source>
        <dbReference type="EMBL" id="OWF45341.1"/>
    </source>
</evidence>
<comment type="subcellular location">
    <subcellularLocation>
        <location evidence="1">Membrane</location>
        <topology evidence="1">Multi-pass membrane protein</topology>
    </subcellularLocation>
</comment>
<evidence type="ECO:0000256" key="5">
    <source>
        <dbReference type="ARBA" id="ARBA00023040"/>
    </source>
</evidence>
<dbReference type="PANTHER" id="PTHR45695:SF37">
    <property type="entry name" value="FREE FATTY ACID RECEPTOR 4-LIKE"/>
    <property type="match status" value="1"/>
</dbReference>
<name>A0A210Q9D6_MIZYE</name>
<dbReference type="PRINTS" id="PR01012">
    <property type="entry name" value="NRPEPTIDEYR"/>
</dbReference>
<feature type="transmembrane region" description="Helical" evidence="9">
    <location>
        <begin position="202"/>
        <end position="227"/>
    </location>
</feature>
<reference evidence="11 12" key="1">
    <citation type="journal article" date="2017" name="Nat. Ecol. Evol.">
        <title>Scallop genome provides insights into evolution of bilaterian karyotype and development.</title>
        <authorList>
            <person name="Wang S."/>
            <person name="Zhang J."/>
            <person name="Jiao W."/>
            <person name="Li J."/>
            <person name="Xun X."/>
            <person name="Sun Y."/>
            <person name="Guo X."/>
            <person name="Huan P."/>
            <person name="Dong B."/>
            <person name="Zhang L."/>
            <person name="Hu X."/>
            <person name="Sun X."/>
            <person name="Wang J."/>
            <person name="Zhao C."/>
            <person name="Wang Y."/>
            <person name="Wang D."/>
            <person name="Huang X."/>
            <person name="Wang R."/>
            <person name="Lv J."/>
            <person name="Li Y."/>
            <person name="Zhang Z."/>
            <person name="Liu B."/>
            <person name="Lu W."/>
            <person name="Hui Y."/>
            <person name="Liang J."/>
            <person name="Zhou Z."/>
            <person name="Hou R."/>
            <person name="Li X."/>
            <person name="Liu Y."/>
            <person name="Li H."/>
            <person name="Ning X."/>
            <person name="Lin Y."/>
            <person name="Zhao L."/>
            <person name="Xing Q."/>
            <person name="Dou J."/>
            <person name="Li Y."/>
            <person name="Mao J."/>
            <person name="Guo H."/>
            <person name="Dou H."/>
            <person name="Li T."/>
            <person name="Mu C."/>
            <person name="Jiang W."/>
            <person name="Fu Q."/>
            <person name="Fu X."/>
            <person name="Miao Y."/>
            <person name="Liu J."/>
            <person name="Yu Q."/>
            <person name="Li R."/>
            <person name="Liao H."/>
            <person name="Li X."/>
            <person name="Kong Y."/>
            <person name="Jiang Z."/>
            <person name="Chourrout D."/>
            <person name="Li R."/>
            <person name="Bao Z."/>
        </authorList>
    </citation>
    <scope>NUCLEOTIDE SEQUENCE [LARGE SCALE GENOMIC DNA]</scope>
    <source>
        <strain evidence="11 12">PY_sf001</strain>
    </source>
</reference>
<dbReference type="PANTHER" id="PTHR45695">
    <property type="entry name" value="LEUCOKININ RECEPTOR-RELATED"/>
    <property type="match status" value="1"/>
</dbReference>
<dbReference type="Pfam" id="PF00001">
    <property type="entry name" value="7tm_1"/>
    <property type="match status" value="1"/>
</dbReference>
<dbReference type="Gene3D" id="1.20.1070.10">
    <property type="entry name" value="Rhodopsin 7-helix transmembrane proteins"/>
    <property type="match status" value="1"/>
</dbReference>
<feature type="transmembrane region" description="Helical" evidence="9">
    <location>
        <begin position="43"/>
        <end position="65"/>
    </location>
</feature>
<keyword evidence="5" id="KW-0297">G-protein coupled receptor</keyword>
<evidence type="ECO:0000256" key="3">
    <source>
        <dbReference type="ARBA" id="ARBA00022692"/>
    </source>
</evidence>
<dbReference type="Proteomes" id="UP000242188">
    <property type="component" value="Unassembled WGS sequence"/>
</dbReference>
<evidence type="ECO:0000256" key="2">
    <source>
        <dbReference type="ARBA" id="ARBA00010663"/>
    </source>
</evidence>
<evidence type="ECO:0000256" key="9">
    <source>
        <dbReference type="SAM" id="Phobius"/>
    </source>
</evidence>
<dbReference type="PROSITE" id="PS50262">
    <property type="entry name" value="G_PROTEIN_RECEP_F1_2"/>
    <property type="match status" value="1"/>
</dbReference>
<proteinExistence type="inferred from homology"/>
<feature type="transmembrane region" description="Helical" evidence="9">
    <location>
        <begin position="268"/>
        <end position="295"/>
    </location>
</feature>
<feature type="transmembrane region" description="Helical" evidence="9">
    <location>
        <begin position="152"/>
        <end position="175"/>
    </location>
</feature>
<dbReference type="InterPro" id="IPR000611">
    <property type="entry name" value="NPY_rcpt"/>
</dbReference>
<evidence type="ECO:0000259" key="10">
    <source>
        <dbReference type="PROSITE" id="PS50262"/>
    </source>
</evidence>
<dbReference type="SUPFAM" id="SSF81321">
    <property type="entry name" value="Family A G protein-coupled receptor-like"/>
    <property type="match status" value="1"/>
</dbReference>
<keyword evidence="7 11" id="KW-0675">Receptor</keyword>
<evidence type="ECO:0000256" key="7">
    <source>
        <dbReference type="ARBA" id="ARBA00023170"/>
    </source>
</evidence>
<dbReference type="PRINTS" id="PR00237">
    <property type="entry name" value="GPCRRHODOPSN"/>
</dbReference>
<evidence type="ECO:0000313" key="12">
    <source>
        <dbReference type="Proteomes" id="UP000242188"/>
    </source>
</evidence>
<gene>
    <name evidence="11" type="ORF">KP79_PYT17185</name>
</gene>
<dbReference type="InterPro" id="IPR017452">
    <property type="entry name" value="GPCR_Rhodpsn_7TM"/>
</dbReference>
<dbReference type="SMART" id="SM01381">
    <property type="entry name" value="7TM_GPCR_Srsx"/>
    <property type="match status" value="1"/>
</dbReference>
<sequence length="378" mass="43115">MAPSYFNTSWFYGIHEHGFGNSSFFTFISEFNRPWSGLPYIEALIFTVLFIFSMFGNILIFYQMFQTKSTRTVTNCMIANLAMADILFSFGSPFIAITRVTGDWIFGDAVCKAFVYLLFTCAMVMIWTMTVISIDRHICINKTTSKKMTPRVAVSIIVVTWIICLLCFIPLAMYFHTRSFPFGRDHVTICTLSWPKTNGFRVSIFFTVVSCLFGFVIPIAIMSVNYFKIIRKFMRSRRAILNNHNRVDVLNSNSMKTRRNRDQRDVKVVKTLLLLVFLFMLMWLPIFIVFVIILIDGMKDNMQLPSVALIITLCIALANACVNPFLYGVINDKLRRAVLKCFACKNTASTSGTGSAIRHSIRAISFSQNSSNSENTVK</sequence>
<feature type="domain" description="G-protein coupled receptors family 1 profile" evidence="10">
    <location>
        <begin position="56"/>
        <end position="327"/>
    </location>
</feature>
<accession>A0A210Q9D6</accession>
<dbReference type="AlphaFoldDB" id="A0A210Q9D6"/>
<feature type="transmembrane region" description="Helical" evidence="9">
    <location>
        <begin position="113"/>
        <end position="132"/>
    </location>
</feature>
<evidence type="ECO:0000256" key="1">
    <source>
        <dbReference type="ARBA" id="ARBA00004141"/>
    </source>
</evidence>
<dbReference type="OrthoDB" id="9880339at2759"/>
<evidence type="ECO:0000256" key="8">
    <source>
        <dbReference type="ARBA" id="ARBA00023224"/>
    </source>
</evidence>
<comment type="similarity">
    <text evidence="2">Belongs to the G-protein coupled receptor 1 family.</text>
</comment>
<dbReference type="EMBL" id="NEDP02004518">
    <property type="protein sequence ID" value="OWF45341.1"/>
    <property type="molecule type" value="Genomic_DNA"/>
</dbReference>
<dbReference type="GO" id="GO:0005886">
    <property type="term" value="C:plasma membrane"/>
    <property type="evidence" value="ECO:0007669"/>
    <property type="project" value="TreeGrafter"/>
</dbReference>
<organism evidence="11 12">
    <name type="scientific">Mizuhopecten yessoensis</name>
    <name type="common">Japanese scallop</name>
    <name type="synonym">Patinopecten yessoensis</name>
    <dbReference type="NCBI Taxonomy" id="6573"/>
    <lineage>
        <taxon>Eukaryota</taxon>
        <taxon>Metazoa</taxon>
        <taxon>Spiralia</taxon>
        <taxon>Lophotrochozoa</taxon>
        <taxon>Mollusca</taxon>
        <taxon>Bivalvia</taxon>
        <taxon>Autobranchia</taxon>
        <taxon>Pteriomorphia</taxon>
        <taxon>Pectinida</taxon>
        <taxon>Pectinoidea</taxon>
        <taxon>Pectinidae</taxon>
        <taxon>Mizuhopecten</taxon>
    </lineage>
</organism>